<gene>
    <name evidence="1" type="ORF">STEHIDRAFT_163747</name>
</gene>
<sequence>MQYNHTPLLFSLHITVFSPSRSNCLGYCKRHQQPTHRPSSTPLPDLNAHRFSSLGSRIRPQDIPSFDIDVLSVVVLGYIAPEVRPSSPVLMVHCIGVPIPCVLHYRMFLYTLGPTLYSRRILGLANLAQPYALRPNIISVATLLPLCETRAMA</sequence>
<evidence type="ECO:0000313" key="2">
    <source>
        <dbReference type="Proteomes" id="UP000053927"/>
    </source>
</evidence>
<proteinExistence type="predicted"/>
<reference evidence="2" key="1">
    <citation type="journal article" date="2012" name="Science">
        <title>The Paleozoic origin of enzymatic lignin decomposition reconstructed from 31 fungal genomes.</title>
        <authorList>
            <person name="Floudas D."/>
            <person name="Binder M."/>
            <person name="Riley R."/>
            <person name="Barry K."/>
            <person name="Blanchette R.A."/>
            <person name="Henrissat B."/>
            <person name="Martinez A.T."/>
            <person name="Otillar R."/>
            <person name="Spatafora J.W."/>
            <person name="Yadav J.S."/>
            <person name="Aerts A."/>
            <person name="Benoit I."/>
            <person name="Boyd A."/>
            <person name="Carlson A."/>
            <person name="Copeland A."/>
            <person name="Coutinho P.M."/>
            <person name="de Vries R.P."/>
            <person name="Ferreira P."/>
            <person name="Findley K."/>
            <person name="Foster B."/>
            <person name="Gaskell J."/>
            <person name="Glotzer D."/>
            <person name="Gorecki P."/>
            <person name="Heitman J."/>
            <person name="Hesse C."/>
            <person name="Hori C."/>
            <person name="Igarashi K."/>
            <person name="Jurgens J.A."/>
            <person name="Kallen N."/>
            <person name="Kersten P."/>
            <person name="Kohler A."/>
            <person name="Kuees U."/>
            <person name="Kumar T.K.A."/>
            <person name="Kuo A."/>
            <person name="LaButti K."/>
            <person name="Larrondo L.F."/>
            <person name="Lindquist E."/>
            <person name="Ling A."/>
            <person name="Lombard V."/>
            <person name="Lucas S."/>
            <person name="Lundell T."/>
            <person name="Martin R."/>
            <person name="McLaughlin D.J."/>
            <person name="Morgenstern I."/>
            <person name="Morin E."/>
            <person name="Murat C."/>
            <person name="Nagy L.G."/>
            <person name="Nolan M."/>
            <person name="Ohm R.A."/>
            <person name="Patyshakuliyeva A."/>
            <person name="Rokas A."/>
            <person name="Ruiz-Duenas F.J."/>
            <person name="Sabat G."/>
            <person name="Salamov A."/>
            <person name="Samejima M."/>
            <person name="Schmutz J."/>
            <person name="Slot J.C."/>
            <person name="St John F."/>
            <person name="Stenlid J."/>
            <person name="Sun H."/>
            <person name="Sun S."/>
            <person name="Syed K."/>
            <person name="Tsang A."/>
            <person name="Wiebenga A."/>
            <person name="Young D."/>
            <person name="Pisabarro A."/>
            <person name="Eastwood D.C."/>
            <person name="Martin F."/>
            <person name="Cullen D."/>
            <person name="Grigoriev I.V."/>
            <person name="Hibbett D.S."/>
        </authorList>
    </citation>
    <scope>NUCLEOTIDE SEQUENCE [LARGE SCALE GENOMIC DNA]</scope>
    <source>
        <strain evidence="2">FP-91666</strain>
    </source>
</reference>
<dbReference type="RefSeq" id="XP_007311520.1">
    <property type="nucleotide sequence ID" value="XM_007311458.1"/>
</dbReference>
<organism evidence="1 2">
    <name type="scientific">Stereum hirsutum (strain FP-91666)</name>
    <name type="common">White-rot fungus</name>
    <dbReference type="NCBI Taxonomy" id="721885"/>
    <lineage>
        <taxon>Eukaryota</taxon>
        <taxon>Fungi</taxon>
        <taxon>Dikarya</taxon>
        <taxon>Basidiomycota</taxon>
        <taxon>Agaricomycotina</taxon>
        <taxon>Agaricomycetes</taxon>
        <taxon>Russulales</taxon>
        <taxon>Stereaceae</taxon>
        <taxon>Stereum</taxon>
    </lineage>
</organism>
<keyword evidence="2" id="KW-1185">Reference proteome</keyword>
<evidence type="ECO:0000313" key="1">
    <source>
        <dbReference type="EMBL" id="EIM79389.1"/>
    </source>
</evidence>
<dbReference type="KEGG" id="shs:STEHIDRAFT_163747"/>
<dbReference type="AlphaFoldDB" id="R7RVY2"/>
<dbReference type="EMBL" id="JH687405">
    <property type="protein sequence ID" value="EIM79389.1"/>
    <property type="molecule type" value="Genomic_DNA"/>
</dbReference>
<name>R7RVY2_STEHR</name>
<protein>
    <submittedName>
        <fullName evidence="1">Uncharacterized protein</fullName>
    </submittedName>
</protein>
<dbReference type="GeneID" id="18802429"/>
<dbReference type="Proteomes" id="UP000053927">
    <property type="component" value="Unassembled WGS sequence"/>
</dbReference>
<accession>R7RVY2</accession>